<dbReference type="GO" id="GO:0005886">
    <property type="term" value="C:plasma membrane"/>
    <property type="evidence" value="ECO:0007669"/>
    <property type="project" value="TreeGrafter"/>
</dbReference>
<comment type="subcellular location">
    <subcellularLocation>
        <location evidence="1">Cytoplasm</location>
        <location evidence="1">Cytoskeleton</location>
    </subcellularLocation>
    <subcellularLocation>
        <location evidence="2">Membrane</location>
        <topology evidence="2">Lipid-anchor</topology>
    </subcellularLocation>
</comment>
<dbReference type="GO" id="GO:0005737">
    <property type="term" value="C:cytoplasm"/>
    <property type="evidence" value="ECO:0007669"/>
    <property type="project" value="TreeGrafter"/>
</dbReference>
<reference evidence="13" key="1">
    <citation type="journal article" date="2023" name="Science">
        <title>Genome structures resolve the early diversification of teleost fishes.</title>
        <authorList>
            <person name="Parey E."/>
            <person name="Louis A."/>
            <person name="Montfort J."/>
            <person name="Bouchez O."/>
            <person name="Roques C."/>
            <person name="Iampietro C."/>
            <person name="Lluch J."/>
            <person name="Castinel A."/>
            <person name="Donnadieu C."/>
            <person name="Desvignes T."/>
            <person name="Floi Bucao C."/>
            <person name="Jouanno E."/>
            <person name="Wen M."/>
            <person name="Mejri S."/>
            <person name="Dirks R."/>
            <person name="Jansen H."/>
            <person name="Henkel C."/>
            <person name="Chen W.J."/>
            <person name="Zahm M."/>
            <person name="Cabau C."/>
            <person name="Klopp C."/>
            <person name="Thompson A.W."/>
            <person name="Robinson-Rechavi M."/>
            <person name="Braasch I."/>
            <person name="Lecointre G."/>
            <person name="Bobe J."/>
            <person name="Postlethwait J.H."/>
            <person name="Berthelot C."/>
            <person name="Roest Crollius H."/>
            <person name="Guiguen Y."/>
        </authorList>
    </citation>
    <scope>NUCLEOTIDE SEQUENCE</scope>
    <source>
        <strain evidence="13">NC1722</strain>
    </source>
</reference>
<keyword evidence="14" id="KW-1185">Reference proteome</keyword>
<gene>
    <name evidence="13" type="ORF">AAFF_G00311040</name>
</gene>
<evidence type="ECO:0000256" key="4">
    <source>
        <dbReference type="ARBA" id="ARBA00022490"/>
    </source>
</evidence>
<keyword evidence="4" id="KW-0963">Cytoplasm</keyword>
<keyword evidence="5" id="KW-0519">Myristate</keyword>
<dbReference type="PROSITE" id="PS00826">
    <property type="entry name" value="MARCKS_1"/>
    <property type="match status" value="1"/>
</dbReference>
<feature type="compositionally biased region" description="Basic and acidic residues" evidence="12">
    <location>
        <begin position="7"/>
        <end position="20"/>
    </location>
</feature>
<keyword evidence="7" id="KW-0472">Membrane</keyword>
<evidence type="ECO:0000313" key="13">
    <source>
        <dbReference type="EMBL" id="KAJ8367736.1"/>
    </source>
</evidence>
<dbReference type="AlphaFoldDB" id="A0AAD7R870"/>
<dbReference type="EMBL" id="JAINUG010000454">
    <property type="protein sequence ID" value="KAJ8367736.1"/>
    <property type="molecule type" value="Genomic_DNA"/>
</dbReference>
<dbReference type="InterPro" id="IPR002101">
    <property type="entry name" value="MARCKS"/>
</dbReference>
<dbReference type="GO" id="GO:0007015">
    <property type="term" value="P:actin filament organization"/>
    <property type="evidence" value="ECO:0007669"/>
    <property type="project" value="TreeGrafter"/>
</dbReference>
<evidence type="ECO:0000256" key="7">
    <source>
        <dbReference type="ARBA" id="ARBA00023136"/>
    </source>
</evidence>
<feature type="compositionally biased region" description="Basic residues" evidence="12">
    <location>
        <begin position="176"/>
        <end position="186"/>
    </location>
</feature>
<evidence type="ECO:0000256" key="8">
    <source>
        <dbReference type="ARBA" id="ARBA00023203"/>
    </source>
</evidence>
<feature type="region of interest" description="Disordered" evidence="12">
    <location>
        <begin position="1"/>
        <end position="186"/>
    </location>
</feature>
<dbReference type="PRINTS" id="PR00963">
    <property type="entry name" value="MARCKS"/>
</dbReference>
<dbReference type="GO" id="GO:0032432">
    <property type="term" value="C:actin filament bundle"/>
    <property type="evidence" value="ECO:0007669"/>
    <property type="project" value="TreeGrafter"/>
</dbReference>
<evidence type="ECO:0000313" key="14">
    <source>
        <dbReference type="Proteomes" id="UP001221898"/>
    </source>
</evidence>
<evidence type="ECO:0000256" key="10">
    <source>
        <dbReference type="ARBA" id="ARBA00023288"/>
    </source>
</evidence>
<evidence type="ECO:0000256" key="6">
    <source>
        <dbReference type="ARBA" id="ARBA00022860"/>
    </source>
</evidence>
<dbReference type="Proteomes" id="UP001221898">
    <property type="component" value="Unassembled WGS sequence"/>
</dbReference>
<evidence type="ECO:0000256" key="3">
    <source>
        <dbReference type="ARBA" id="ARBA00006456"/>
    </source>
</evidence>
<keyword evidence="8" id="KW-0009">Actin-binding</keyword>
<keyword evidence="6" id="KW-0112">Calmodulin-binding</keyword>
<feature type="compositionally biased region" description="Acidic residues" evidence="12">
    <location>
        <begin position="142"/>
        <end position="155"/>
    </location>
</feature>
<dbReference type="GO" id="GO:0007417">
    <property type="term" value="P:central nervous system development"/>
    <property type="evidence" value="ECO:0007669"/>
    <property type="project" value="TreeGrafter"/>
</dbReference>
<dbReference type="PANTHER" id="PTHR14353">
    <property type="entry name" value="MYRISTOYLATED ALANINE-RICH C-KINASE SUBSTRATE MARCKS"/>
    <property type="match status" value="1"/>
</dbReference>
<name>A0AAD7R870_9TELE</name>
<evidence type="ECO:0000256" key="2">
    <source>
        <dbReference type="ARBA" id="ARBA00004635"/>
    </source>
</evidence>
<dbReference type="GO" id="GO:0051015">
    <property type="term" value="F:actin filament binding"/>
    <property type="evidence" value="ECO:0007669"/>
    <property type="project" value="TreeGrafter"/>
</dbReference>
<evidence type="ECO:0000256" key="5">
    <source>
        <dbReference type="ARBA" id="ARBA00022707"/>
    </source>
</evidence>
<comment type="caution">
    <text evidence="13">The sequence shown here is derived from an EMBL/GenBank/DDBJ whole genome shotgun (WGS) entry which is preliminary data.</text>
</comment>
<protein>
    <recommendedName>
        <fullName evidence="11">Myristoylated alanine-rich C-kinase substrate</fullName>
    </recommendedName>
</protein>
<sequence>MGAKFSKTAEKGEVVAEKPGEAAASTSKTNGQENGHVKANGDSSPTAEEAGPDGEQANGSAQAKEGAELAEAACAEEEGGEEAAVVSGEGGAPVAEGDGSAKAEDDAASSSDSDKKKKKRFSFKKPFKLSGFTFKKTKKEEGENEGGEEEEEEEKGEATGEGAGPGAAPEGEGRSQKQRPLQRRSP</sequence>
<feature type="compositionally biased region" description="Basic residues" evidence="12">
    <location>
        <begin position="116"/>
        <end position="127"/>
    </location>
</feature>
<keyword evidence="9" id="KW-0206">Cytoskeleton</keyword>
<evidence type="ECO:0000256" key="12">
    <source>
        <dbReference type="SAM" id="MobiDB-lite"/>
    </source>
</evidence>
<accession>A0AAD7R870</accession>
<keyword evidence="10" id="KW-0449">Lipoprotein</keyword>
<evidence type="ECO:0000256" key="1">
    <source>
        <dbReference type="ARBA" id="ARBA00004245"/>
    </source>
</evidence>
<feature type="compositionally biased region" description="Polar residues" evidence="12">
    <location>
        <begin position="24"/>
        <end position="33"/>
    </location>
</feature>
<feature type="compositionally biased region" description="Low complexity" evidence="12">
    <location>
        <begin position="82"/>
        <end position="98"/>
    </location>
</feature>
<comment type="similarity">
    <text evidence="3">Belongs to the MARCKS family.</text>
</comment>
<dbReference type="PANTHER" id="PTHR14353:SF9">
    <property type="entry name" value="MYRISTOYLATED ALANINE-RICH C-KINASE SUBSTRATE"/>
    <property type="match status" value="1"/>
</dbReference>
<organism evidence="13 14">
    <name type="scientific">Aldrovandia affinis</name>
    <dbReference type="NCBI Taxonomy" id="143900"/>
    <lineage>
        <taxon>Eukaryota</taxon>
        <taxon>Metazoa</taxon>
        <taxon>Chordata</taxon>
        <taxon>Craniata</taxon>
        <taxon>Vertebrata</taxon>
        <taxon>Euteleostomi</taxon>
        <taxon>Actinopterygii</taxon>
        <taxon>Neopterygii</taxon>
        <taxon>Teleostei</taxon>
        <taxon>Notacanthiformes</taxon>
        <taxon>Halosauridae</taxon>
        <taxon>Aldrovandia</taxon>
    </lineage>
</organism>
<proteinExistence type="inferred from homology"/>
<evidence type="ECO:0000256" key="11">
    <source>
        <dbReference type="ARBA" id="ARBA00039440"/>
    </source>
</evidence>
<dbReference type="GO" id="GO:0005516">
    <property type="term" value="F:calmodulin binding"/>
    <property type="evidence" value="ECO:0007669"/>
    <property type="project" value="UniProtKB-KW"/>
</dbReference>
<evidence type="ECO:0000256" key="9">
    <source>
        <dbReference type="ARBA" id="ARBA00023212"/>
    </source>
</evidence>
<dbReference type="Pfam" id="PF02063">
    <property type="entry name" value="MARCKS"/>
    <property type="match status" value="1"/>
</dbReference>